<dbReference type="EMBL" id="AP022612">
    <property type="protein sequence ID" value="BBZ36429.1"/>
    <property type="molecule type" value="Genomic_DNA"/>
</dbReference>
<gene>
    <name evidence="1" type="ORF">MCNF_50340</name>
</gene>
<dbReference type="SUPFAM" id="SSF54593">
    <property type="entry name" value="Glyoxalase/Bleomycin resistance protein/Dihydroxybiphenyl dioxygenase"/>
    <property type="match status" value="1"/>
</dbReference>
<reference evidence="1" key="2">
    <citation type="submission" date="2020-02" db="EMBL/GenBank/DDBJ databases">
        <authorList>
            <person name="Matsumoto Y."/>
            <person name="Motooka D."/>
            <person name="Nakamura S."/>
        </authorList>
    </citation>
    <scope>NUCLEOTIDE SEQUENCE</scope>
    <source>
        <strain evidence="1">JCM 13671</strain>
    </source>
</reference>
<evidence type="ECO:0000313" key="1">
    <source>
        <dbReference type="EMBL" id="BBZ36429.1"/>
    </source>
</evidence>
<dbReference type="InterPro" id="IPR029068">
    <property type="entry name" value="Glyas_Bleomycin-R_OHBP_Dase"/>
</dbReference>
<dbReference type="Pfam" id="PF13669">
    <property type="entry name" value="Glyoxalase_4"/>
    <property type="match status" value="1"/>
</dbReference>
<name>A0A7I7Y478_9MYCO</name>
<sequence>MLPESAMSADVLAEVPLINDAGGRPGQIGIVVPELEAGLRDWGAIGFSQAGWRIWEYNGETLGERLYRGGPGQWSMTIALCGENPQVELIEPGAGPSIYNEWLEDRGQGLHHIGWYVPDLRGSIERMEQAGFPLVQAGFGNGADGSGGFAYFDTLDRFGYYLEAITVPAVRREPDSVWPPAR</sequence>
<reference evidence="1" key="1">
    <citation type="journal article" date="2019" name="Emerg. Microbes Infect.">
        <title>Comprehensive subspecies identification of 175 nontuberculous mycobacteria species based on 7547 genomic profiles.</title>
        <authorList>
            <person name="Matsumoto Y."/>
            <person name="Kinjo T."/>
            <person name="Motooka D."/>
            <person name="Nabeya D."/>
            <person name="Jung N."/>
            <person name="Uechi K."/>
            <person name="Horii T."/>
            <person name="Iida T."/>
            <person name="Fujita J."/>
            <person name="Nakamura S."/>
        </authorList>
    </citation>
    <scope>NUCLEOTIDE SEQUENCE [LARGE SCALE GENOMIC DNA]</scope>
    <source>
        <strain evidence="1">JCM 13671</strain>
    </source>
</reference>
<organism evidence="1 2">
    <name type="scientific">Mycolicibacterium confluentis</name>
    <dbReference type="NCBI Taxonomy" id="28047"/>
    <lineage>
        <taxon>Bacteria</taxon>
        <taxon>Bacillati</taxon>
        <taxon>Actinomycetota</taxon>
        <taxon>Actinomycetes</taxon>
        <taxon>Mycobacteriales</taxon>
        <taxon>Mycobacteriaceae</taxon>
        <taxon>Mycolicibacterium</taxon>
    </lineage>
</organism>
<keyword evidence="2" id="KW-1185">Reference proteome</keyword>
<dbReference type="RefSeq" id="WP_163645522.1">
    <property type="nucleotide sequence ID" value="NZ_AP022612.1"/>
</dbReference>
<proteinExistence type="predicted"/>
<dbReference type="Proteomes" id="UP000466931">
    <property type="component" value="Chromosome"/>
</dbReference>
<dbReference type="InterPro" id="IPR037523">
    <property type="entry name" value="VOC_core"/>
</dbReference>
<dbReference type="PROSITE" id="PS51819">
    <property type="entry name" value="VOC"/>
    <property type="match status" value="1"/>
</dbReference>
<accession>A0A7I7Y478</accession>
<evidence type="ECO:0000313" key="2">
    <source>
        <dbReference type="Proteomes" id="UP000466931"/>
    </source>
</evidence>
<dbReference type="AlphaFoldDB" id="A0A7I7Y478"/>
<protein>
    <submittedName>
        <fullName evidence="1">Uncharacterized protein</fullName>
    </submittedName>
</protein>
<dbReference type="Gene3D" id="3.10.180.10">
    <property type="entry name" value="2,3-Dihydroxybiphenyl 1,2-Dioxygenase, domain 1"/>
    <property type="match status" value="1"/>
</dbReference>